<dbReference type="RefSeq" id="WP_068218990.1">
    <property type="nucleotide sequence ID" value="NZ_LRPC01000007.1"/>
</dbReference>
<comment type="caution">
    <text evidence="1">The sequence shown here is derived from an EMBL/GenBank/DDBJ whole genome shotgun (WGS) entry which is preliminary data.</text>
</comment>
<keyword evidence="2" id="KW-1185">Reference proteome</keyword>
<name>A0A150XCG3_9BACT</name>
<evidence type="ECO:0000313" key="2">
    <source>
        <dbReference type="Proteomes" id="UP000075606"/>
    </source>
</evidence>
<dbReference type="Proteomes" id="UP000075606">
    <property type="component" value="Unassembled WGS sequence"/>
</dbReference>
<protein>
    <submittedName>
        <fullName evidence="1">Uncharacterized protein</fullName>
    </submittedName>
</protein>
<dbReference type="AlphaFoldDB" id="A0A150XCG3"/>
<dbReference type="STRING" id="333140.AWW68_19575"/>
<accession>A0A150XCG3</accession>
<gene>
    <name evidence="1" type="ORF">AWW68_19575</name>
</gene>
<reference evidence="1 2" key="1">
    <citation type="submission" date="2016-01" db="EMBL/GenBank/DDBJ databases">
        <title>Genome sequencing of Roseivirga spongicola UST030701-084.</title>
        <authorList>
            <person name="Selvaratnam C."/>
            <person name="Thevarajoo S."/>
            <person name="Goh K.M."/>
            <person name="Ee R."/>
            <person name="Chan K.-G."/>
            <person name="Chong C.S."/>
        </authorList>
    </citation>
    <scope>NUCLEOTIDE SEQUENCE [LARGE SCALE GENOMIC DNA]</scope>
    <source>
        <strain evidence="1 2">UST030701-084</strain>
    </source>
</reference>
<sequence>MKVGQLEINGASPKFLEYLEKHIYPPLSKGEVDRFELLNVRDESGKPKKVTLTSVSILSEFMVYDHFAKKSVRCNWVVGERLADLNAKGEATKVTAKVKFTKVGRGSHIVPEGRVELYELRKLLSIHPQNKDNKGREWHIAPGKYKFRKYDPFASAERNADKVLATGSAIMAVSGMDSAELLKLAENIFGAKTTAAMKGVQIKAKLLEVASQSPEKIVGGTSGKITNFSDYGALIEAAVKQEVIKKHRHKIWWFAQNQDEKPLFDGVPNGGALDAQFTDYLKDNPNLLRELRTKVSLG</sequence>
<dbReference type="EMBL" id="LRPC01000007">
    <property type="protein sequence ID" value="KYG76391.1"/>
    <property type="molecule type" value="Genomic_DNA"/>
</dbReference>
<evidence type="ECO:0000313" key="1">
    <source>
        <dbReference type="EMBL" id="KYG76391.1"/>
    </source>
</evidence>
<organism evidence="1 2">
    <name type="scientific">Roseivirga spongicola</name>
    <dbReference type="NCBI Taxonomy" id="333140"/>
    <lineage>
        <taxon>Bacteria</taxon>
        <taxon>Pseudomonadati</taxon>
        <taxon>Bacteroidota</taxon>
        <taxon>Cytophagia</taxon>
        <taxon>Cytophagales</taxon>
        <taxon>Roseivirgaceae</taxon>
        <taxon>Roseivirga</taxon>
    </lineage>
</organism>
<proteinExistence type="predicted"/>